<dbReference type="SUPFAM" id="SSF52540">
    <property type="entry name" value="P-loop containing nucleoside triphosphate hydrolases"/>
    <property type="match status" value="1"/>
</dbReference>
<reference evidence="6" key="1">
    <citation type="submission" date="2016-10" db="EMBL/GenBank/DDBJ databases">
        <authorList>
            <person name="Varghese N."/>
            <person name="Submissions S."/>
        </authorList>
    </citation>
    <scope>NUCLEOTIDE SEQUENCE [LARGE SCALE GENOMIC DNA]</scope>
    <source>
        <strain evidence="6">DSM 28463</strain>
    </source>
</reference>
<dbReference type="STRING" id="1005928.SAMN04487859_13516"/>
<dbReference type="InterPro" id="IPR032823">
    <property type="entry name" value="BCA_ABC_TP_C"/>
</dbReference>
<organism evidence="5 6">
    <name type="scientific">Roseovarius lutimaris</name>
    <dbReference type="NCBI Taxonomy" id="1005928"/>
    <lineage>
        <taxon>Bacteria</taxon>
        <taxon>Pseudomonadati</taxon>
        <taxon>Pseudomonadota</taxon>
        <taxon>Alphaproteobacteria</taxon>
        <taxon>Rhodobacterales</taxon>
        <taxon>Roseobacteraceae</taxon>
        <taxon>Roseovarius</taxon>
    </lineage>
</organism>
<sequence>MSGDTHILELSGLKKSFGALSIIQGVDLQVARGSRHAIIGPNGAGKSTLFNLISGAFPPTAGGIALNGRSIAGLAPAQINRLGLSRSFQITNVFAKQTVLDNVLIGVMARHGVRFNLWQFTSNMKELRNEAIALLADVRLDHRAETLASDLAYSELRALEIGMTLATGPEIILLDEPTAGMSREETSYIVGLIRRLTEGKTLLMVEHDMGVVFDLCDEVSVLVYGKVLMTGAPAEVRANREVQAAYLGEEAI</sequence>
<dbReference type="PROSITE" id="PS50893">
    <property type="entry name" value="ABC_TRANSPORTER_2"/>
    <property type="match status" value="1"/>
</dbReference>
<keyword evidence="3 5" id="KW-0067">ATP-binding</keyword>
<dbReference type="OrthoDB" id="9806149at2"/>
<evidence type="ECO:0000259" key="4">
    <source>
        <dbReference type="PROSITE" id="PS50893"/>
    </source>
</evidence>
<dbReference type="InterPro" id="IPR051120">
    <property type="entry name" value="ABC_AA/LPS_Transport"/>
</dbReference>
<dbReference type="SMART" id="SM00382">
    <property type="entry name" value="AAA"/>
    <property type="match status" value="1"/>
</dbReference>
<proteinExistence type="predicted"/>
<dbReference type="GO" id="GO:0016887">
    <property type="term" value="F:ATP hydrolysis activity"/>
    <property type="evidence" value="ECO:0007669"/>
    <property type="project" value="InterPro"/>
</dbReference>
<evidence type="ECO:0000256" key="3">
    <source>
        <dbReference type="ARBA" id="ARBA00022840"/>
    </source>
</evidence>
<feature type="domain" description="ABC transporter" evidence="4">
    <location>
        <begin position="8"/>
        <end position="249"/>
    </location>
</feature>
<keyword evidence="2" id="KW-0547">Nucleotide-binding</keyword>
<dbReference type="GO" id="GO:0005886">
    <property type="term" value="C:plasma membrane"/>
    <property type="evidence" value="ECO:0007669"/>
    <property type="project" value="TreeGrafter"/>
</dbReference>
<dbReference type="PANTHER" id="PTHR45772:SF3">
    <property type="entry name" value="ABC TRANSPORTER ATP-BINDING PROTEIN"/>
    <property type="match status" value="1"/>
</dbReference>
<protein>
    <submittedName>
        <fullName evidence="5">Amino acid/amide ABC transporter ATP-binding protein 1, HAAT family</fullName>
    </submittedName>
</protein>
<dbReference type="InterPro" id="IPR003439">
    <property type="entry name" value="ABC_transporter-like_ATP-bd"/>
</dbReference>
<dbReference type="CDD" id="cd03219">
    <property type="entry name" value="ABC_Mj1267_LivG_branched"/>
    <property type="match status" value="1"/>
</dbReference>
<dbReference type="InterPro" id="IPR027417">
    <property type="entry name" value="P-loop_NTPase"/>
</dbReference>
<dbReference type="Gene3D" id="3.40.50.300">
    <property type="entry name" value="P-loop containing nucleotide triphosphate hydrolases"/>
    <property type="match status" value="1"/>
</dbReference>
<dbReference type="PANTHER" id="PTHR45772">
    <property type="entry name" value="CONSERVED COMPONENT OF ABC TRANSPORTER FOR NATURAL AMINO ACIDS-RELATED"/>
    <property type="match status" value="1"/>
</dbReference>
<evidence type="ECO:0000313" key="6">
    <source>
        <dbReference type="Proteomes" id="UP000198599"/>
    </source>
</evidence>
<name>A0A1I5GP74_9RHOB</name>
<evidence type="ECO:0000256" key="1">
    <source>
        <dbReference type="ARBA" id="ARBA00022448"/>
    </source>
</evidence>
<dbReference type="Pfam" id="PF12399">
    <property type="entry name" value="BCA_ABC_TP_C"/>
    <property type="match status" value="1"/>
</dbReference>
<dbReference type="FunFam" id="3.40.50.300:FF:000421">
    <property type="entry name" value="Branched-chain amino acid ABC transporter ATP-binding protein"/>
    <property type="match status" value="1"/>
</dbReference>
<accession>A0A1I5GP74</accession>
<dbReference type="InterPro" id="IPR003593">
    <property type="entry name" value="AAA+_ATPase"/>
</dbReference>
<dbReference type="GO" id="GO:0005524">
    <property type="term" value="F:ATP binding"/>
    <property type="evidence" value="ECO:0007669"/>
    <property type="project" value="UniProtKB-KW"/>
</dbReference>
<dbReference type="Pfam" id="PF00005">
    <property type="entry name" value="ABC_tran"/>
    <property type="match status" value="1"/>
</dbReference>
<gene>
    <name evidence="5" type="ORF">SAMN04487859_13516</name>
</gene>
<evidence type="ECO:0000313" key="5">
    <source>
        <dbReference type="EMBL" id="SFO37737.1"/>
    </source>
</evidence>
<keyword evidence="6" id="KW-1185">Reference proteome</keyword>
<keyword evidence="1" id="KW-0813">Transport</keyword>
<dbReference type="Proteomes" id="UP000198599">
    <property type="component" value="Unassembled WGS sequence"/>
</dbReference>
<dbReference type="RefSeq" id="WP_092842269.1">
    <property type="nucleotide sequence ID" value="NZ_FOVP01000035.1"/>
</dbReference>
<dbReference type="EMBL" id="FOVP01000035">
    <property type="protein sequence ID" value="SFO37737.1"/>
    <property type="molecule type" value="Genomic_DNA"/>
</dbReference>
<dbReference type="AlphaFoldDB" id="A0A1I5GP74"/>
<evidence type="ECO:0000256" key="2">
    <source>
        <dbReference type="ARBA" id="ARBA00022741"/>
    </source>
</evidence>